<dbReference type="OrthoDB" id="2373480at2759"/>
<keyword evidence="4" id="KW-1185">Reference proteome</keyword>
<proteinExistence type="inferred from homology"/>
<evidence type="ECO:0000256" key="1">
    <source>
        <dbReference type="ARBA" id="ARBA00022801"/>
    </source>
</evidence>
<evidence type="ECO:0000313" key="3">
    <source>
        <dbReference type="EMBL" id="CEJ93962.1"/>
    </source>
</evidence>
<accession>A0A0A1TRM3</accession>
<dbReference type="PIRSF" id="PIRSF029171">
    <property type="entry name" value="Esterase_LipA"/>
    <property type="match status" value="1"/>
</dbReference>
<feature type="chain" id="PRO_5013434999" description="Secretory lipase family protein" evidence="2">
    <location>
        <begin position="22"/>
        <end position="454"/>
    </location>
</feature>
<dbReference type="HOGENOM" id="CLU_029538_5_0_1"/>
<evidence type="ECO:0008006" key="5">
    <source>
        <dbReference type="Google" id="ProtNLM"/>
    </source>
</evidence>
<reference evidence="3 4" key="1">
    <citation type="journal article" date="2015" name="Genome Announc.">
        <title>Draft Genome Sequence and Gene Annotation of the Entomopathogenic Fungus Verticillium hemipterigenum.</title>
        <authorList>
            <person name="Horn F."/>
            <person name="Habel A."/>
            <person name="Scharf D.H."/>
            <person name="Dworschak J."/>
            <person name="Brakhage A.A."/>
            <person name="Guthke R."/>
            <person name="Hertweck C."/>
            <person name="Linde J."/>
        </authorList>
    </citation>
    <scope>NUCLEOTIDE SEQUENCE [LARGE SCALE GENOMIC DNA]</scope>
</reference>
<dbReference type="GO" id="GO:0016042">
    <property type="term" value="P:lipid catabolic process"/>
    <property type="evidence" value="ECO:0007669"/>
    <property type="project" value="UniProtKB-UniRule"/>
</dbReference>
<dbReference type="EMBL" id="CDHN01000006">
    <property type="protein sequence ID" value="CEJ93962.1"/>
    <property type="molecule type" value="Genomic_DNA"/>
</dbReference>
<evidence type="ECO:0000313" key="4">
    <source>
        <dbReference type="Proteomes" id="UP000039046"/>
    </source>
</evidence>
<gene>
    <name evidence="3" type="ORF">VHEMI09519</name>
</gene>
<dbReference type="PANTHER" id="PTHR34853:SF5">
    <property type="entry name" value="LIP-DOMAIN-CONTAINING PROTEIN-RELATED"/>
    <property type="match status" value="1"/>
</dbReference>
<organism evidence="3 4">
    <name type="scientific">[Torrubiella] hemipterigena</name>
    <dbReference type="NCBI Taxonomy" id="1531966"/>
    <lineage>
        <taxon>Eukaryota</taxon>
        <taxon>Fungi</taxon>
        <taxon>Dikarya</taxon>
        <taxon>Ascomycota</taxon>
        <taxon>Pezizomycotina</taxon>
        <taxon>Sordariomycetes</taxon>
        <taxon>Hypocreomycetidae</taxon>
        <taxon>Hypocreales</taxon>
        <taxon>Clavicipitaceae</taxon>
        <taxon>Clavicipitaceae incertae sedis</taxon>
        <taxon>'Torrubiella' clade</taxon>
    </lineage>
</organism>
<dbReference type="GO" id="GO:0004806">
    <property type="term" value="F:triacylglycerol lipase activity"/>
    <property type="evidence" value="ECO:0007669"/>
    <property type="project" value="UniProtKB-UniRule"/>
</dbReference>
<dbReference type="Proteomes" id="UP000039046">
    <property type="component" value="Unassembled WGS sequence"/>
</dbReference>
<keyword evidence="2" id="KW-0732">Signal</keyword>
<evidence type="ECO:0000256" key="2">
    <source>
        <dbReference type="PIRNR" id="PIRNR029171"/>
    </source>
</evidence>
<comment type="similarity">
    <text evidence="2">Belongs to the AB hydrolase superfamily. Lipase family.</text>
</comment>
<dbReference type="AlphaFoldDB" id="A0A0A1TRM3"/>
<feature type="signal peptide" evidence="2">
    <location>
        <begin position="1"/>
        <end position="21"/>
    </location>
</feature>
<dbReference type="Gene3D" id="1.10.260.130">
    <property type="match status" value="1"/>
</dbReference>
<dbReference type="InterPro" id="IPR029058">
    <property type="entry name" value="AB_hydrolase_fold"/>
</dbReference>
<protein>
    <recommendedName>
        <fullName evidence="5">Secretory lipase family protein</fullName>
    </recommendedName>
</protein>
<dbReference type="Gene3D" id="3.40.50.1820">
    <property type="entry name" value="alpha/beta hydrolase"/>
    <property type="match status" value="1"/>
</dbReference>
<dbReference type="InterPro" id="IPR005152">
    <property type="entry name" value="Lipase_secreted"/>
</dbReference>
<keyword evidence="1" id="KW-0378">Hydrolase</keyword>
<dbReference type="SUPFAM" id="SSF53474">
    <property type="entry name" value="alpha/beta-Hydrolases"/>
    <property type="match status" value="1"/>
</dbReference>
<sequence length="454" mass="48423">MKISSIARFFASALFTGAAIAAPSQEIRSSGPAPPSQDSFYTVPDNIATYAPGAIIKHRQPPSEIAAFGISKVNLQSTYQILYRTTDNHGNATATVVSVLVPHNADMGKVLSYQVAEDAASIDCAPSYAFQFRSATGPLLGTIVTQLELLLIEAALEQGWVVIVPDFLGPKASYLANKLAGHATLDGIRATISSTSFTGVRSDPNIVMWGYSGGSVATNWAAELQPTYAPELRILGAAVGGTVPKVSSVVRTINKGPLAGFIPAGIMGMISQYPELRDIIESHLKPSYSEKFHTVLHQCLAATAARFAFDDVLSEFTVPNLILTDPTATRILNENDLGLNTPAIPFFWYKSIFDEVSPIDDTDDLVDSYCNRGVSIEYWRDLLSEHGAAAATGAPKALSWLKERLDGKAPATGCSTKSKASSLLDLSTAKILPKFILDAVLDLLAHKPVGPLIG</sequence>
<dbReference type="PANTHER" id="PTHR34853">
    <property type="match status" value="1"/>
</dbReference>
<name>A0A0A1TRM3_9HYPO</name>
<dbReference type="Pfam" id="PF03583">
    <property type="entry name" value="LIP"/>
    <property type="match status" value="1"/>
</dbReference>